<reference evidence="1" key="1">
    <citation type="submission" date="2019-08" db="EMBL/GenBank/DDBJ databases">
        <authorList>
            <person name="Kucharzyk K."/>
            <person name="Murdoch R.W."/>
            <person name="Higgins S."/>
            <person name="Loffler F."/>
        </authorList>
    </citation>
    <scope>NUCLEOTIDE SEQUENCE</scope>
</reference>
<sequence length="169" mass="19279">MHQRDTSAMVLQRIGDGTADKTLATLHRNGLYPHRTGIGKANLLHTHLFFQKGYDTLHFIASRFPLDAGIDILGILPEDNHIDLFRMLDRRRHPRIVLHRPKTDVQIQCLAKCHVQRTNALTHRSGQGTFDRHLVGVDGFNGLVWEVRSHPILRLLPCEHFLPQNSPLA</sequence>
<name>A0A645HAY0_9ZZZZ</name>
<organism evidence="1">
    <name type="scientific">bioreactor metagenome</name>
    <dbReference type="NCBI Taxonomy" id="1076179"/>
    <lineage>
        <taxon>unclassified sequences</taxon>
        <taxon>metagenomes</taxon>
        <taxon>ecological metagenomes</taxon>
    </lineage>
</organism>
<accession>A0A645HAY0</accession>
<gene>
    <name evidence="1" type="ORF">SDC9_180749</name>
</gene>
<evidence type="ECO:0000313" key="1">
    <source>
        <dbReference type="EMBL" id="MPN33264.1"/>
    </source>
</evidence>
<comment type="caution">
    <text evidence="1">The sequence shown here is derived from an EMBL/GenBank/DDBJ whole genome shotgun (WGS) entry which is preliminary data.</text>
</comment>
<proteinExistence type="predicted"/>
<protein>
    <submittedName>
        <fullName evidence="1">Uncharacterized protein</fullName>
    </submittedName>
</protein>
<dbReference type="EMBL" id="VSSQ01085685">
    <property type="protein sequence ID" value="MPN33264.1"/>
    <property type="molecule type" value="Genomic_DNA"/>
</dbReference>
<dbReference type="AlphaFoldDB" id="A0A645HAY0"/>